<evidence type="ECO:0000313" key="2">
    <source>
        <dbReference type="Proteomes" id="UP000307440"/>
    </source>
</evidence>
<dbReference type="OrthoDB" id="5593278at2759"/>
<organism evidence="1 2">
    <name type="scientific">Coprinopsis marcescibilis</name>
    <name type="common">Agaric fungus</name>
    <name type="synonym">Psathyrella marcescibilis</name>
    <dbReference type="NCBI Taxonomy" id="230819"/>
    <lineage>
        <taxon>Eukaryota</taxon>
        <taxon>Fungi</taxon>
        <taxon>Dikarya</taxon>
        <taxon>Basidiomycota</taxon>
        <taxon>Agaricomycotina</taxon>
        <taxon>Agaricomycetes</taxon>
        <taxon>Agaricomycetidae</taxon>
        <taxon>Agaricales</taxon>
        <taxon>Agaricineae</taxon>
        <taxon>Psathyrellaceae</taxon>
        <taxon>Coprinopsis</taxon>
    </lineage>
</organism>
<dbReference type="Proteomes" id="UP000307440">
    <property type="component" value="Unassembled WGS sequence"/>
</dbReference>
<protein>
    <submittedName>
        <fullName evidence="1">Uncharacterized protein</fullName>
    </submittedName>
</protein>
<name>A0A5C3LC33_COPMA</name>
<dbReference type="STRING" id="230819.A0A5C3LC33"/>
<dbReference type="AlphaFoldDB" id="A0A5C3LC33"/>
<dbReference type="GO" id="GO:0043248">
    <property type="term" value="P:proteasome assembly"/>
    <property type="evidence" value="ECO:0007669"/>
    <property type="project" value="InterPro"/>
</dbReference>
<sequence length="160" mass="17624">MASFQYQKSVDNIPTTFIIQSFADRVLVLVTQLGKVGNKIQATLLSTAPLFSPEYEPKEHDPLWIPPPPPAIQLTPLLGSSTSEHQQTLHSLYASQIATVVWYANSQFALDGDRKSVVVGIALKRVDVEGSGCELSDGERGTFREIIMTIQKIIRETVAN</sequence>
<dbReference type="PANTHER" id="PTHR31051">
    <property type="entry name" value="PROTEASOME ASSEMBLY CHAPERONE 3"/>
    <property type="match status" value="1"/>
</dbReference>
<proteinExistence type="predicted"/>
<evidence type="ECO:0000313" key="1">
    <source>
        <dbReference type="EMBL" id="TFK30003.1"/>
    </source>
</evidence>
<dbReference type="InterPro" id="IPR053720">
    <property type="entry name" value="Psm_Assembly_Chaperone"/>
</dbReference>
<dbReference type="PANTHER" id="PTHR31051:SF1">
    <property type="entry name" value="PROTEASOME ASSEMBLY CHAPERONE 3"/>
    <property type="match status" value="1"/>
</dbReference>
<keyword evidence="2" id="KW-1185">Reference proteome</keyword>
<accession>A0A5C3LC33</accession>
<dbReference type="EMBL" id="ML210147">
    <property type="protein sequence ID" value="TFK30003.1"/>
    <property type="molecule type" value="Genomic_DNA"/>
</dbReference>
<dbReference type="InterPro" id="IPR018788">
    <property type="entry name" value="Proteasome_assmbl_chp_3"/>
</dbReference>
<gene>
    <name evidence="1" type="ORF">FA15DRAFT_663325</name>
</gene>
<reference evidence="1 2" key="1">
    <citation type="journal article" date="2019" name="Nat. Ecol. Evol.">
        <title>Megaphylogeny resolves global patterns of mushroom evolution.</title>
        <authorList>
            <person name="Varga T."/>
            <person name="Krizsan K."/>
            <person name="Foldi C."/>
            <person name="Dima B."/>
            <person name="Sanchez-Garcia M."/>
            <person name="Sanchez-Ramirez S."/>
            <person name="Szollosi G.J."/>
            <person name="Szarkandi J.G."/>
            <person name="Papp V."/>
            <person name="Albert L."/>
            <person name="Andreopoulos W."/>
            <person name="Angelini C."/>
            <person name="Antonin V."/>
            <person name="Barry K.W."/>
            <person name="Bougher N.L."/>
            <person name="Buchanan P."/>
            <person name="Buyck B."/>
            <person name="Bense V."/>
            <person name="Catcheside P."/>
            <person name="Chovatia M."/>
            <person name="Cooper J."/>
            <person name="Damon W."/>
            <person name="Desjardin D."/>
            <person name="Finy P."/>
            <person name="Geml J."/>
            <person name="Haridas S."/>
            <person name="Hughes K."/>
            <person name="Justo A."/>
            <person name="Karasinski D."/>
            <person name="Kautmanova I."/>
            <person name="Kiss B."/>
            <person name="Kocsube S."/>
            <person name="Kotiranta H."/>
            <person name="LaButti K.M."/>
            <person name="Lechner B.E."/>
            <person name="Liimatainen K."/>
            <person name="Lipzen A."/>
            <person name="Lukacs Z."/>
            <person name="Mihaltcheva S."/>
            <person name="Morgado L.N."/>
            <person name="Niskanen T."/>
            <person name="Noordeloos M.E."/>
            <person name="Ohm R.A."/>
            <person name="Ortiz-Santana B."/>
            <person name="Ovrebo C."/>
            <person name="Racz N."/>
            <person name="Riley R."/>
            <person name="Savchenko A."/>
            <person name="Shiryaev A."/>
            <person name="Soop K."/>
            <person name="Spirin V."/>
            <person name="Szebenyi C."/>
            <person name="Tomsovsky M."/>
            <person name="Tulloss R.E."/>
            <person name="Uehling J."/>
            <person name="Grigoriev I.V."/>
            <person name="Vagvolgyi C."/>
            <person name="Papp T."/>
            <person name="Martin F.M."/>
            <person name="Miettinen O."/>
            <person name="Hibbett D.S."/>
            <person name="Nagy L.G."/>
        </authorList>
    </citation>
    <scope>NUCLEOTIDE SEQUENCE [LARGE SCALE GENOMIC DNA]</scope>
    <source>
        <strain evidence="1 2">CBS 121175</strain>
    </source>
</reference>
<dbReference type="Gene3D" id="3.30.230.90">
    <property type="match status" value="1"/>
</dbReference>